<proteinExistence type="predicted"/>
<dbReference type="EMBL" id="JALJOR010000003">
    <property type="protein sequence ID" value="KAK9820283.1"/>
    <property type="molecule type" value="Genomic_DNA"/>
</dbReference>
<accession>A0AAW1QFP6</accession>
<organism evidence="1 2">
    <name type="scientific">[Myrmecia] bisecta</name>
    <dbReference type="NCBI Taxonomy" id="41462"/>
    <lineage>
        <taxon>Eukaryota</taxon>
        <taxon>Viridiplantae</taxon>
        <taxon>Chlorophyta</taxon>
        <taxon>core chlorophytes</taxon>
        <taxon>Trebouxiophyceae</taxon>
        <taxon>Trebouxiales</taxon>
        <taxon>Trebouxiaceae</taxon>
        <taxon>Myrmecia</taxon>
    </lineage>
</organism>
<gene>
    <name evidence="1" type="ORF">WJX72_008593</name>
</gene>
<evidence type="ECO:0000313" key="1">
    <source>
        <dbReference type="EMBL" id="KAK9820283.1"/>
    </source>
</evidence>
<evidence type="ECO:0000313" key="2">
    <source>
        <dbReference type="Proteomes" id="UP001489004"/>
    </source>
</evidence>
<sequence length="126" mass="13672">MVSRSSALNLSFSGWVETAPSDGGSWRQQLEWGVQSQKPSQAGTGLPCALSPQRALDKAPVARRLSIFSWKPVKTFAKKRKACLLEDGGSKGVLSEHNLNLPNMSAKTCARGWGAFGRRSAAWQQI</sequence>
<comment type="caution">
    <text evidence="1">The sequence shown here is derived from an EMBL/GenBank/DDBJ whole genome shotgun (WGS) entry which is preliminary data.</text>
</comment>
<dbReference type="Proteomes" id="UP001489004">
    <property type="component" value="Unassembled WGS sequence"/>
</dbReference>
<reference evidence="1 2" key="1">
    <citation type="journal article" date="2024" name="Nat. Commun.">
        <title>Phylogenomics reveals the evolutionary origins of lichenization in chlorophyte algae.</title>
        <authorList>
            <person name="Puginier C."/>
            <person name="Libourel C."/>
            <person name="Otte J."/>
            <person name="Skaloud P."/>
            <person name="Haon M."/>
            <person name="Grisel S."/>
            <person name="Petersen M."/>
            <person name="Berrin J.G."/>
            <person name="Delaux P.M."/>
            <person name="Dal Grande F."/>
            <person name="Keller J."/>
        </authorList>
    </citation>
    <scope>NUCLEOTIDE SEQUENCE [LARGE SCALE GENOMIC DNA]</scope>
    <source>
        <strain evidence="1 2">SAG 2043</strain>
    </source>
</reference>
<name>A0AAW1QFP6_9CHLO</name>
<keyword evidence="2" id="KW-1185">Reference proteome</keyword>
<protein>
    <submittedName>
        <fullName evidence="1">Uncharacterized protein</fullName>
    </submittedName>
</protein>
<dbReference type="AlphaFoldDB" id="A0AAW1QFP6"/>